<dbReference type="OrthoDB" id="1470350at2759"/>
<keyword evidence="2" id="KW-1185">Reference proteome</keyword>
<evidence type="ECO:0000313" key="2">
    <source>
        <dbReference type="Proteomes" id="UP000070544"/>
    </source>
</evidence>
<sequence>MDSKTVSIVDPTLAQKLLRVDDIRKARFYQDIKIELEGPNGFLTIRDNVYHRKTRLAMSPAFSIRFLAGLDDQMGEVWKVLENKLKGEARGTQGVMREMDVTTITRAVGADGVERQYHIPEGTVAEISIYALHRRPKIWLPVSEFGLSAGLRPTRKMTRPGVLIASSTAELTGRESVDQASIGAQLGIKRRVFTKQDVK</sequence>
<dbReference type="GO" id="GO:0020037">
    <property type="term" value="F:heme binding"/>
    <property type="evidence" value="ECO:0007669"/>
    <property type="project" value="InterPro"/>
</dbReference>
<dbReference type="SUPFAM" id="SSF48264">
    <property type="entry name" value="Cytochrome P450"/>
    <property type="match status" value="2"/>
</dbReference>
<dbReference type="AlphaFoldDB" id="A0A139ASF6"/>
<name>A0A139ASF6_GONPJ</name>
<dbReference type="InterPro" id="IPR036396">
    <property type="entry name" value="Cyt_P450_sf"/>
</dbReference>
<protein>
    <submittedName>
        <fullName evidence="1">Uncharacterized protein</fullName>
    </submittedName>
</protein>
<dbReference type="Gene3D" id="1.10.630.10">
    <property type="entry name" value="Cytochrome P450"/>
    <property type="match status" value="1"/>
</dbReference>
<dbReference type="Proteomes" id="UP000070544">
    <property type="component" value="Unassembled WGS sequence"/>
</dbReference>
<gene>
    <name evidence="1" type="ORF">M427DRAFT_504588</name>
</gene>
<dbReference type="InterPro" id="IPR001128">
    <property type="entry name" value="Cyt_P450"/>
</dbReference>
<proteinExistence type="predicted"/>
<dbReference type="GO" id="GO:0016705">
    <property type="term" value="F:oxidoreductase activity, acting on paired donors, with incorporation or reduction of molecular oxygen"/>
    <property type="evidence" value="ECO:0007669"/>
    <property type="project" value="InterPro"/>
</dbReference>
<accession>A0A139ASF6</accession>
<reference evidence="1 2" key="1">
    <citation type="journal article" date="2015" name="Genome Biol. Evol.">
        <title>Phylogenomic analyses indicate that early fungi evolved digesting cell walls of algal ancestors of land plants.</title>
        <authorList>
            <person name="Chang Y."/>
            <person name="Wang S."/>
            <person name="Sekimoto S."/>
            <person name="Aerts A.L."/>
            <person name="Choi C."/>
            <person name="Clum A."/>
            <person name="LaButti K.M."/>
            <person name="Lindquist E.A."/>
            <person name="Yee Ngan C."/>
            <person name="Ohm R.A."/>
            <person name="Salamov A.A."/>
            <person name="Grigoriev I.V."/>
            <person name="Spatafora J.W."/>
            <person name="Berbee M.L."/>
        </authorList>
    </citation>
    <scope>NUCLEOTIDE SEQUENCE [LARGE SCALE GENOMIC DNA]</scope>
    <source>
        <strain evidence="1 2">JEL478</strain>
    </source>
</reference>
<dbReference type="EMBL" id="KQ965737">
    <property type="protein sequence ID" value="KXS19677.1"/>
    <property type="molecule type" value="Genomic_DNA"/>
</dbReference>
<evidence type="ECO:0000313" key="1">
    <source>
        <dbReference type="EMBL" id="KXS19677.1"/>
    </source>
</evidence>
<dbReference type="Pfam" id="PF00067">
    <property type="entry name" value="p450"/>
    <property type="match status" value="1"/>
</dbReference>
<organism evidence="1 2">
    <name type="scientific">Gonapodya prolifera (strain JEL478)</name>
    <name type="common">Monoblepharis prolifera</name>
    <dbReference type="NCBI Taxonomy" id="1344416"/>
    <lineage>
        <taxon>Eukaryota</taxon>
        <taxon>Fungi</taxon>
        <taxon>Fungi incertae sedis</taxon>
        <taxon>Chytridiomycota</taxon>
        <taxon>Chytridiomycota incertae sedis</taxon>
        <taxon>Monoblepharidomycetes</taxon>
        <taxon>Monoblepharidales</taxon>
        <taxon>Gonapodyaceae</taxon>
        <taxon>Gonapodya</taxon>
    </lineage>
</organism>
<dbReference type="GO" id="GO:0004497">
    <property type="term" value="F:monooxygenase activity"/>
    <property type="evidence" value="ECO:0007669"/>
    <property type="project" value="InterPro"/>
</dbReference>
<dbReference type="GO" id="GO:0005506">
    <property type="term" value="F:iron ion binding"/>
    <property type="evidence" value="ECO:0007669"/>
    <property type="project" value="InterPro"/>
</dbReference>